<dbReference type="SUPFAM" id="SSF51695">
    <property type="entry name" value="PLC-like phosphodiesterases"/>
    <property type="match status" value="1"/>
</dbReference>
<dbReference type="PANTHER" id="PTHR46211">
    <property type="entry name" value="GLYCEROPHOSPHORYL DIESTER PHOSPHODIESTERASE"/>
    <property type="match status" value="1"/>
</dbReference>
<evidence type="ECO:0000313" key="3">
    <source>
        <dbReference type="Proteomes" id="UP000294498"/>
    </source>
</evidence>
<dbReference type="CDD" id="cd08566">
    <property type="entry name" value="GDPD_AtGDE_like"/>
    <property type="match status" value="1"/>
</dbReference>
<dbReference type="PROSITE" id="PS51704">
    <property type="entry name" value="GP_PDE"/>
    <property type="match status" value="1"/>
</dbReference>
<dbReference type="Pfam" id="PF03009">
    <property type="entry name" value="GDPD"/>
    <property type="match status" value="1"/>
</dbReference>
<organism evidence="2 3">
    <name type="scientific">Dinghuibacter silviterrae</name>
    <dbReference type="NCBI Taxonomy" id="1539049"/>
    <lineage>
        <taxon>Bacteria</taxon>
        <taxon>Pseudomonadati</taxon>
        <taxon>Bacteroidota</taxon>
        <taxon>Chitinophagia</taxon>
        <taxon>Chitinophagales</taxon>
        <taxon>Chitinophagaceae</taxon>
        <taxon>Dinghuibacter</taxon>
    </lineage>
</organism>
<dbReference type="OrthoDB" id="384721at2"/>
<dbReference type="EMBL" id="SODV01000002">
    <property type="protein sequence ID" value="TDW95880.1"/>
    <property type="molecule type" value="Genomic_DNA"/>
</dbReference>
<comment type="caution">
    <text evidence="2">The sequence shown here is derived from an EMBL/GenBank/DDBJ whole genome shotgun (WGS) entry which is preliminary data.</text>
</comment>
<dbReference type="Gene3D" id="3.20.20.190">
    <property type="entry name" value="Phosphatidylinositol (PI) phosphodiesterase"/>
    <property type="match status" value="1"/>
</dbReference>
<dbReference type="InterPro" id="IPR030395">
    <property type="entry name" value="GP_PDE_dom"/>
</dbReference>
<name>A0A4R8DFZ5_9BACT</name>
<sequence length="276" mass="30665">MLKPFLYAAFLAAVCAQPAPRPLPKSAHTLVVISHRGYHLRLPENSVAAVDGAIGVGADYVEIDLRTSLDGKLVLSHDATLDRMTHSHAGNVSDLTLAQIRQLTLYSPDTADKTIYRVPEFKEVLNRCKGRINIYLDFKVADVAETWKQIRQAGMEKQVVVYLNKPGQYEDWRRIAPDMPLMASLPDECQTEQQVDSFFRSTPVEVLDNVSDPVLLRAVNKHGAVVWLDVQSADEDAAKWHKAIDMGVQGLQTDHPADLVAFLLGRGGSIKKKTRD</sequence>
<dbReference type="RefSeq" id="WP_133995648.1">
    <property type="nucleotide sequence ID" value="NZ_SODV01000002.1"/>
</dbReference>
<proteinExistence type="predicted"/>
<reference evidence="2 3" key="1">
    <citation type="submission" date="2019-03" db="EMBL/GenBank/DDBJ databases">
        <title>Genomic Encyclopedia of Type Strains, Phase IV (KMG-IV): sequencing the most valuable type-strain genomes for metagenomic binning, comparative biology and taxonomic classification.</title>
        <authorList>
            <person name="Goeker M."/>
        </authorList>
    </citation>
    <scope>NUCLEOTIDE SEQUENCE [LARGE SCALE GENOMIC DNA]</scope>
    <source>
        <strain evidence="2 3">DSM 100059</strain>
    </source>
</reference>
<feature type="domain" description="GP-PDE" evidence="1">
    <location>
        <begin position="30"/>
        <end position="263"/>
    </location>
</feature>
<dbReference type="GO" id="GO:0008081">
    <property type="term" value="F:phosphoric diester hydrolase activity"/>
    <property type="evidence" value="ECO:0007669"/>
    <property type="project" value="InterPro"/>
</dbReference>
<dbReference type="GO" id="GO:0006629">
    <property type="term" value="P:lipid metabolic process"/>
    <property type="evidence" value="ECO:0007669"/>
    <property type="project" value="InterPro"/>
</dbReference>
<gene>
    <name evidence="2" type="ORF">EDB95_3701</name>
</gene>
<dbReference type="InterPro" id="IPR017946">
    <property type="entry name" value="PLC-like_Pdiesterase_TIM-brl"/>
</dbReference>
<dbReference type="Proteomes" id="UP000294498">
    <property type="component" value="Unassembled WGS sequence"/>
</dbReference>
<accession>A0A4R8DFZ5</accession>
<evidence type="ECO:0000313" key="2">
    <source>
        <dbReference type="EMBL" id="TDW95880.1"/>
    </source>
</evidence>
<keyword evidence="3" id="KW-1185">Reference proteome</keyword>
<dbReference type="AlphaFoldDB" id="A0A4R8DFZ5"/>
<dbReference type="PANTHER" id="PTHR46211:SF14">
    <property type="entry name" value="GLYCEROPHOSPHODIESTER PHOSPHODIESTERASE"/>
    <property type="match status" value="1"/>
</dbReference>
<evidence type="ECO:0000259" key="1">
    <source>
        <dbReference type="PROSITE" id="PS51704"/>
    </source>
</evidence>
<protein>
    <submittedName>
        <fullName evidence="2">Glycerophosphoryl diester phosphodiesterase</fullName>
    </submittedName>
</protein>